<keyword evidence="2" id="KW-1185">Reference proteome</keyword>
<evidence type="ECO:0000313" key="2">
    <source>
        <dbReference type="Proteomes" id="UP000446866"/>
    </source>
</evidence>
<dbReference type="EMBL" id="QXWK01000001">
    <property type="protein sequence ID" value="NBH60426.1"/>
    <property type="molecule type" value="Genomic_DNA"/>
</dbReference>
<organism evidence="1 2">
    <name type="scientific">Anaerotruncus colihominis</name>
    <dbReference type="NCBI Taxonomy" id="169435"/>
    <lineage>
        <taxon>Bacteria</taxon>
        <taxon>Bacillati</taxon>
        <taxon>Bacillota</taxon>
        <taxon>Clostridia</taxon>
        <taxon>Eubacteriales</taxon>
        <taxon>Oscillospiraceae</taxon>
        <taxon>Anaerotruncus</taxon>
    </lineage>
</organism>
<dbReference type="AlphaFoldDB" id="A0A845QGD8"/>
<protein>
    <submittedName>
        <fullName evidence="1">Uncharacterized protein</fullName>
    </submittedName>
</protein>
<sequence>MLERTFIRMQDSKENDEWKNPQQLNIGVTGLGQSVGTTFVATSLAFYFVGMGNSVTFTQCLTPSRCNSLLYDATAMDQRFSNRQFHDVYRLILENKPARGKKNMEKGINWILPTPWILEQGKDLDGVQQARLIQSAKGEICIFDFAAEQSWDSHLPDMDKLIIVADPMPSKLIRHKERFQRLKTIELSGIAADWVVNRSNSGVSRRQIAAYLKNRKLLWIPQFAPELFYADEFACRFSWENKEIKSKLLDIFTKFSQ</sequence>
<gene>
    <name evidence="1" type="ORF">D0435_01890</name>
</gene>
<evidence type="ECO:0000313" key="1">
    <source>
        <dbReference type="EMBL" id="NBH60426.1"/>
    </source>
</evidence>
<name>A0A845QGD8_9FIRM</name>
<dbReference type="Proteomes" id="UP000446866">
    <property type="component" value="Unassembled WGS sequence"/>
</dbReference>
<proteinExistence type="predicted"/>
<comment type="caution">
    <text evidence="1">The sequence shown here is derived from an EMBL/GenBank/DDBJ whole genome shotgun (WGS) entry which is preliminary data.</text>
</comment>
<dbReference type="RefSeq" id="WP_160200712.1">
    <property type="nucleotide sequence ID" value="NZ_QXWK01000001.1"/>
</dbReference>
<accession>A0A845QGD8</accession>
<reference evidence="1 2" key="1">
    <citation type="submission" date="2018-08" db="EMBL/GenBank/DDBJ databases">
        <title>Murine metabolic-syndrome-specific gut microbial biobank.</title>
        <authorList>
            <person name="Liu C."/>
        </authorList>
    </citation>
    <scope>NUCLEOTIDE SEQUENCE [LARGE SCALE GENOMIC DNA]</scope>
    <source>
        <strain evidence="1 2">28</strain>
    </source>
</reference>